<dbReference type="InterPro" id="IPR008984">
    <property type="entry name" value="SMAD_FHA_dom_sf"/>
</dbReference>
<evidence type="ECO:0000256" key="2">
    <source>
        <dbReference type="ARBA" id="ARBA00022801"/>
    </source>
</evidence>
<evidence type="ECO:0000256" key="1">
    <source>
        <dbReference type="ARBA" id="ARBA00001946"/>
    </source>
</evidence>
<accession>A0A2M7G4N2</accession>
<evidence type="ECO:0000313" key="7">
    <source>
        <dbReference type="Proteomes" id="UP000231019"/>
    </source>
</evidence>
<dbReference type="Gene3D" id="3.90.79.10">
    <property type="entry name" value="Nucleoside Triphosphate Pyrophosphohydrolase"/>
    <property type="match status" value="1"/>
</dbReference>
<proteinExistence type="predicted"/>
<dbReference type="SUPFAM" id="SSF55781">
    <property type="entry name" value="GAF domain-like"/>
    <property type="match status" value="1"/>
</dbReference>
<feature type="domain" description="FHA" evidence="4">
    <location>
        <begin position="23"/>
        <end position="72"/>
    </location>
</feature>
<evidence type="ECO:0008006" key="8">
    <source>
        <dbReference type="Google" id="ProtNLM"/>
    </source>
</evidence>
<dbReference type="PROSITE" id="PS51462">
    <property type="entry name" value="NUDIX"/>
    <property type="match status" value="1"/>
</dbReference>
<dbReference type="Pfam" id="PF00498">
    <property type="entry name" value="FHA"/>
    <property type="match status" value="1"/>
</dbReference>
<dbReference type="CDD" id="cd00060">
    <property type="entry name" value="FHA"/>
    <property type="match status" value="1"/>
</dbReference>
<dbReference type="AlphaFoldDB" id="A0A2M7G4N2"/>
<name>A0A2M7G4N2_9BACT</name>
<dbReference type="GO" id="GO:0016787">
    <property type="term" value="F:hydrolase activity"/>
    <property type="evidence" value="ECO:0007669"/>
    <property type="project" value="UniProtKB-KW"/>
</dbReference>
<dbReference type="InterPro" id="IPR020084">
    <property type="entry name" value="NUDIX_hydrolase_CS"/>
</dbReference>
<dbReference type="SMART" id="SM00065">
    <property type="entry name" value="GAF"/>
    <property type="match status" value="1"/>
</dbReference>
<reference evidence="6 7" key="1">
    <citation type="submission" date="2017-09" db="EMBL/GenBank/DDBJ databases">
        <title>Depth-based differentiation of microbial function through sediment-hosted aquifers and enrichment of novel symbionts in the deep terrestrial subsurface.</title>
        <authorList>
            <person name="Probst A.J."/>
            <person name="Ladd B."/>
            <person name="Jarett J.K."/>
            <person name="Geller-Mcgrath D.E."/>
            <person name="Sieber C.M."/>
            <person name="Emerson J.B."/>
            <person name="Anantharaman K."/>
            <person name="Thomas B.C."/>
            <person name="Malmstrom R."/>
            <person name="Stieglmeier M."/>
            <person name="Klingl A."/>
            <person name="Woyke T."/>
            <person name="Ryan C.M."/>
            <person name="Banfield J.F."/>
        </authorList>
    </citation>
    <scope>NUCLEOTIDE SEQUENCE [LARGE SCALE GENOMIC DNA]</scope>
    <source>
        <strain evidence="6">CG17_big_fil_post_rev_8_21_14_2_50_48_46</strain>
    </source>
</reference>
<dbReference type="PANTHER" id="PTHR43046:SF14">
    <property type="entry name" value="MUTT_NUDIX FAMILY PROTEIN"/>
    <property type="match status" value="1"/>
</dbReference>
<evidence type="ECO:0000259" key="5">
    <source>
        <dbReference type="PROSITE" id="PS51462"/>
    </source>
</evidence>
<dbReference type="SMART" id="SM00240">
    <property type="entry name" value="FHA"/>
    <property type="match status" value="1"/>
</dbReference>
<dbReference type="Gene3D" id="2.60.200.20">
    <property type="match status" value="1"/>
</dbReference>
<dbReference type="EMBL" id="PFFQ01000034">
    <property type="protein sequence ID" value="PIW16840.1"/>
    <property type="molecule type" value="Genomic_DNA"/>
</dbReference>
<dbReference type="SUPFAM" id="SSF55811">
    <property type="entry name" value="Nudix"/>
    <property type="match status" value="1"/>
</dbReference>
<feature type="domain" description="Nudix hydrolase" evidence="5">
    <location>
        <begin position="341"/>
        <end position="472"/>
    </location>
</feature>
<feature type="coiled-coil region" evidence="3">
    <location>
        <begin position="279"/>
        <end position="313"/>
    </location>
</feature>
<dbReference type="Gene3D" id="3.30.450.40">
    <property type="match status" value="1"/>
</dbReference>
<dbReference type="PROSITE" id="PS00893">
    <property type="entry name" value="NUDIX_BOX"/>
    <property type="match status" value="1"/>
</dbReference>
<evidence type="ECO:0000256" key="3">
    <source>
        <dbReference type="SAM" id="Coils"/>
    </source>
</evidence>
<comment type="caution">
    <text evidence="6">The sequence shown here is derived from an EMBL/GenBank/DDBJ whole genome shotgun (WGS) entry which is preliminary data.</text>
</comment>
<dbReference type="PANTHER" id="PTHR43046">
    <property type="entry name" value="GDP-MANNOSE MANNOSYL HYDROLASE"/>
    <property type="match status" value="1"/>
</dbReference>
<keyword evidence="3" id="KW-0175">Coiled coil</keyword>
<keyword evidence="2" id="KW-0378">Hydrolase</keyword>
<protein>
    <recommendedName>
        <fullName evidence="8">FHA domain-containing protein</fullName>
    </recommendedName>
</protein>
<dbReference type="Proteomes" id="UP000231019">
    <property type="component" value="Unassembled WGS sequence"/>
</dbReference>
<sequence>MKFLTHLKGNDIVKKYPMDKPVLSIGRSKDNDLVFDHPKVSRNHARIFLENGHYTVQDLNSTNYVFVNGVRVKQKQLEVNDRIQISSDIHLVYSEETGPDPRQNTMMDMQRHFIHKDDLMRLKKVTQSILTLNNLDMILLNILKEGLGLIGAERGFIVLTDTHEKILWKYATTYRIDKEKAESGQADISHSILKDALSEKHTIVRLNSDNPQVLGHSESMMSQKIYSAMCAPLMLRERVIGLFYADAKQLMNNFTDVDQFLFDYLADQAAIAIVNAKRYADLQAEKNKQQEELEQLNLAHKNLEERHQALTRKLSILDPTVLLEEPEAEKPKAVPQPTPIAHTYSSGGVVLNSKGEVLIVSQKGTSWSLPKGKIEVGEEPAVTAQREIFEESGIEFLRLNRPLPSYQRTALNSEGTEDRGEVKTIYMYLFTTEQEELKPQDPDNPEARWVPLESATELLTHAKDKKYFEGILSDLLKLRESGTQA</sequence>
<comment type="cofactor">
    <cofactor evidence="1">
        <name>Mg(2+)</name>
        <dbReference type="ChEBI" id="CHEBI:18420"/>
    </cofactor>
</comment>
<dbReference type="InterPro" id="IPR015797">
    <property type="entry name" value="NUDIX_hydrolase-like_dom_sf"/>
</dbReference>
<organism evidence="6 7">
    <name type="scientific">bacterium (Candidatus Blackallbacteria) CG17_big_fil_post_rev_8_21_14_2_50_48_46</name>
    <dbReference type="NCBI Taxonomy" id="2014261"/>
    <lineage>
        <taxon>Bacteria</taxon>
        <taxon>Candidatus Blackallbacteria</taxon>
    </lineage>
</organism>
<dbReference type="Pfam" id="PF00293">
    <property type="entry name" value="NUDIX"/>
    <property type="match status" value="1"/>
</dbReference>
<dbReference type="InterPro" id="IPR029016">
    <property type="entry name" value="GAF-like_dom_sf"/>
</dbReference>
<gene>
    <name evidence="6" type="ORF">COW36_11195</name>
</gene>
<dbReference type="PROSITE" id="PS50006">
    <property type="entry name" value="FHA_DOMAIN"/>
    <property type="match status" value="1"/>
</dbReference>
<dbReference type="Pfam" id="PF13185">
    <property type="entry name" value="GAF_2"/>
    <property type="match status" value="1"/>
</dbReference>
<dbReference type="InterPro" id="IPR000253">
    <property type="entry name" value="FHA_dom"/>
</dbReference>
<dbReference type="InterPro" id="IPR000086">
    <property type="entry name" value="NUDIX_hydrolase_dom"/>
</dbReference>
<dbReference type="InterPro" id="IPR003018">
    <property type="entry name" value="GAF"/>
</dbReference>
<evidence type="ECO:0000259" key="4">
    <source>
        <dbReference type="PROSITE" id="PS50006"/>
    </source>
</evidence>
<evidence type="ECO:0000313" key="6">
    <source>
        <dbReference type="EMBL" id="PIW16840.1"/>
    </source>
</evidence>
<dbReference type="SUPFAM" id="SSF49879">
    <property type="entry name" value="SMAD/FHA domain"/>
    <property type="match status" value="1"/>
</dbReference>